<evidence type="ECO:0000256" key="5">
    <source>
        <dbReference type="ARBA" id="ARBA00022777"/>
    </source>
</evidence>
<dbReference type="Gene3D" id="2.60.200.40">
    <property type="match status" value="1"/>
</dbReference>
<dbReference type="InterPro" id="IPR050187">
    <property type="entry name" value="Lipid_Phosphate_FormReg"/>
</dbReference>
<keyword evidence="7" id="KW-0443">Lipid metabolism</keyword>
<evidence type="ECO:0000256" key="6">
    <source>
        <dbReference type="ARBA" id="ARBA00022840"/>
    </source>
</evidence>
<dbReference type="Proteomes" id="UP001597277">
    <property type="component" value="Unassembled WGS sequence"/>
</dbReference>
<proteinExistence type="inferred from homology"/>
<keyword evidence="7" id="KW-0444">Lipid biosynthesis</keyword>
<keyword evidence="3 10" id="KW-0808">Transferase</keyword>
<dbReference type="InterPro" id="IPR016064">
    <property type="entry name" value="NAD/diacylglycerol_kinase_sf"/>
</dbReference>
<dbReference type="RefSeq" id="WP_388005258.1">
    <property type="nucleotide sequence ID" value="NZ_JBHUEE010000004.1"/>
</dbReference>
<gene>
    <name evidence="10" type="ORF">ACFSE6_08875</name>
</gene>
<dbReference type="Pfam" id="PF00781">
    <property type="entry name" value="DAGK_cat"/>
    <property type="match status" value="1"/>
</dbReference>
<keyword evidence="7" id="KW-0594">Phospholipid biosynthesis</keyword>
<dbReference type="PANTHER" id="PTHR12358:SF106">
    <property type="entry name" value="LIPID KINASE YEGS"/>
    <property type="match status" value="1"/>
</dbReference>
<evidence type="ECO:0000313" key="10">
    <source>
        <dbReference type="EMBL" id="MFD1717946.1"/>
    </source>
</evidence>
<dbReference type="InterPro" id="IPR045540">
    <property type="entry name" value="YegS/DAGK_C"/>
</dbReference>
<dbReference type="InterPro" id="IPR017438">
    <property type="entry name" value="ATP-NAD_kinase_N"/>
</dbReference>
<keyword evidence="8" id="KW-1208">Phospholipid metabolism</keyword>
<sequence>MARTQSLQPRSGRVGVLLNPASGRGRGRAVREQVFSGLAAARFDVLDLSGRDLATATARARTGLALGLDALIVVGGDGIVHAGVNVVAGTGVPLGIVAAGSGNDIARDLGLPVHDVPDSLRMIAEALAARRGGRPGPDGEGLRLLDAVGVSRPGGVVEHWYLAVLSCGIDAAVNARANEMTWPSGASRYLRALAVELTHYRPFGYRVTMDGSVWESDGALVAVANTRCFGGGLRIAPDAAADDGLLDVVLAEGLSRSELLRVFPRLYRGTHVRHPGVSVRRARSVLIEPLLSRGAPPPAAFADGELLASLPLQCDLHPRAVGVLARTLES</sequence>
<evidence type="ECO:0000259" key="9">
    <source>
        <dbReference type="PROSITE" id="PS50146"/>
    </source>
</evidence>
<accession>A0ABW4L3A2</accession>
<organism evidence="10 11">
    <name type="scientific">Georgenia deserti</name>
    <dbReference type="NCBI Taxonomy" id="2093781"/>
    <lineage>
        <taxon>Bacteria</taxon>
        <taxon>Bacillati</taxon>
        <taxon>Actinomycetota</taxon>
        <taxon>Actinomycetes</taxon>
        <taxon>Micrococcales</taxon>
        <taxon>Bogoriellaceae</taxon>
        <taxon>Georgenia</taxon>
    </lineage>
</organism>
<protein>
    <submittedName>
        <fullName evidence="10">Diacylglycerol/lipid kinase family protein</fullName>
        <ecNumber evidence="10">2.7.1.-</ecNumber>
    </submittedName>
</protein>
<comment type="caution">
    <text evidence="10">The sequence shown here is derived from an EMBL/GenBank/DDBJ whole genome shotgun (WGS) entry which is preliminary data.</text>
</comment>
<keyword evidence="4" id="KW-0547">Nucleotide-binding</keyword>
<evidence type="ECO:0000313" key="11">
    <source>
        <dbReference type="Proteomes" id="UP001597277"/>
    </source>
</evidence>
<dbReference type="InterPro" id="IPR001206">
    <property type="entry name" value="Diacylglycerol_kinase_cat_dom"/>
</dbReference>
<evidence type="ECO:0000256" key="3">
    <source>
        <dbReference type="ARBA" id="ARBA00022679"/>
    </source>
</evidence>
<evidence type="ECO:0000256" key="8">
    <source>
        <dbReference type="ARBA" id="ARBA00023264"/>
    </source>
</evidence>
<keyword evidence="6" id="KW-0067">ATP-binding</keyword>
<dbReference type="Pfam" id="PF19279">
    <property type="entry name" value="YegS_C"/>
    <property type="match status" value="1"/>
</dbReference>
<evidence type="ECO:0000256" key="7">
    <source>
        <dbReference type="ARBA" id="ARBA00023209"/>
    </source>
</evidence>
<dbReference type="PROSITE" id="PS50146">
    <property type="entry name" value="DAGK"/>
    <property type="match status" value="1"/>
</dbReference>
<reference evidence="11" key="1">
    <citation type="journal article" date="2019" name="Int. J. Syst. Evol. Microbiol.">
        <title>The Global Catalogue of Microorganisms (GCM) 10K type strain sequencing project: providing services to taxonomists for standard genome sequencing and annotation.</title>
        <authorList>
            <consortium name="The Broad Institute Genomics Platform"/>
            <consortium name="The Broad Institute Genome Sequencing Center for Infectious Disease"/>
            <person name="Wu L."/>
            <person name="Ma J."/>
        </authorList>
    </citation>
    <scope>NUCLEOTIDE SEQUENCE [LARGE SCALE GENOMIC DNA]</scope>
    <source>
        <strain evidence="11">JCM 17130</strain>
    </source>
</reference>
<comment type="cofactor">
    <cofactor evidence="1">
        <name>Mg(2+)</name>
        <dbReference type="ChEBI" id="CHEBI:18420"/>
    </cofactor>
</comment>
<dbReference type="Gene3D" id="3.40.50.10330">
    <property type="entry name" value="Probable inorganic polyphosphate/atp-NAD kinase, domain 1"/>
    <property type="match status" value="1"/>
</dbReference>
<keyword evidence="5 10" id="KW-0418">Kinase</keyword>
<dbReference type="GO" id="GO:0016301">
    <property type="term" value="F:kinase activity"/>
    <property type="evidence" value="ECO:0007669"/>
    <property type="project" value="UniProtKB-KW"/>
</dbReference>
<dbReference type="EC" id="2.7.1.-" evidence="10"/>
<evidence type="ECO:0000256" key="2">
    <source>
        <dbReference type="ARBA" id="ARBA00005983"/>
    </source>
</evidence>
<name>A0ABW4L3A2_9MICO</name>
<dbReference type="EMBL" id="JBHUEE010000004">
    <property type="protein sequence ID" value="MFD1717946.1"/>
    <property type="molecule type" value="Genomic_DNA"/>
</dbReference>
<dbReference type="PANTHER" id="PTHR12358">
    <property type="entry name" value="SPHINGOSINE KINASE"/>
    <property type="match status" value="1"/>
</dbReference>
<dbReference type="SUPFAM" id="SSF111331">
    <property type="entry name" value="NAD kinase/diacylglycerol kinase-like"/>
    <property type="match status" value="1"/>
</dbReference>
<keyword evidence="11" id="KW-1185">Reference proteome</keyword>
<feature type="domain" description="DAGKc" evidence="9">
    <location>
        <begin position="9"/>
        <end position="154"/>
    </location>
</feature>
<evidence type="ECO:0000256" key="4">
    <source>
        <dbReference type="ARBA" id="ARBA00022741"/>
    </source>
</evidence>
<comment type="similarity">
    <text evidence="2">Belongs to the diacylglycerol/lipid kinase family.</text>
</comment>
<evidence type="ECO:0000256" key="1">
    <source>
        <dbReference type="ARBA" id="ARBA00001946"/>
    </source>
</evidence>